<dbReference type="GO" id="GO:0005543">
    <property type="term" value="F:phospholipid binding"/>
    <property type="evidence" value="ECO:0007669"/>
    <property type="project" value="TreeGrafter"/>
</dbReference>
<protein>
    <recommendedName>
        <fullName evidence="1">AH domain-containing protein</fullName>
    </recommendedName>
</protein>
<dbReference type="Proteomes" id="UP000193920">
    <property type="component" value="Unassembled WGS sequence"/>
</dbReference>
<accession>A0A1Y2C6D8</accession>
<gene>
    <name evidence="2" type="ORF">LY90DRAFT_510019</name>
</gene>
<dbReference type="PANTHER" id="PTHR12141:SF5">
    <property type="entry name" value="ARFAPTIN"/>
    <property type="match status" value="1"/>
</dbReference>
<name>A0A1Y2C6D8_9FUNG</name>
<keyword evidence="3" id="KW-1185">Reference proteome</keyword>
<dbReference type="InterPro" id="IPR027267">
    <property type="entry name" value="AH/BAR_dom_sf"/>
</dbReference>
<reference evidence="2 3" key="1">
    <citation type="submission" date="2016-08" db="EMBL/GenBank/DDBJ databases">
        <title>A Parts List for Fungal Cellulosomes Revealed by Comparative Genomics.</title>
        <authorList>
            <consortium name="DOE Joint Genome Institute"/>
            <person name="Haitjema C.H."/>
            <person name="Gilmore S.P."/>
            <person name="Henske J.K."/>
            <person name="Solomon K.V."/>
            <person name="De Groot R."/>
            <person name="Kuo A."/>
            <person name="Mondo S.J."/>
            <person name="Salamov A.A."/>
            <person name="Labutti K."/>
            <person name="Zhao Z."/>
            <person name="Chiniquy J."/>
            <person name="Barry K."/>
            <person name="Brewer H.M."/>
            <person name="Purvine S.O."/>
            <person name="Wright A.T."/>
            <person name="Boxma B."/>
            <person name="Van Alen T."/>
            <person name="Hackstein J.H."/>
            <person name="Baker S.E."/>
            <person name="Grigoriev I.V."/>
            <person name="O'Malley M.A."/>
        </authorList>
    </citation>
    <scope>NUCLEOTIDE SEQUENCE [LARGE SCALE GENOMIC DNA]</scope>
    <source>
        <strain evidence="2 3">G1</strain>
    </source>
</reference>
<dbReference type="InterPro" id="IPR010504">
    <property type="entry name" value="AH_dom"/>
</dbReference>
<dbReference type="SMART" id="SM01015">
    <property type="entry name" value="Arfaptin"/>
    <property type="match status" value="1"/>
</dbReference>
<dbReference type="Pfam" id="PF06456">
    <property type="entry name" value="Arfaptin"/>
    <property type="match status" value="1"/>
</dbReference>
<evidence type="ECO:0000313" key="2">
    <source>
        <dbReference type="EMBL" id="ORY42437.1"/>
    </source>
</evidence>
<dbReference type="GO" id="GO:0032588">
    <property type="term" value="C:trans-Golgi network membrane"/>
    <property type="evidence" value="ECO:0007669"/>
    <property type="project" value="TreeGrafter"/>
</dbReference>
<organism evidence="2 3">
    <name type="scientific">Neocallimastix californiae</name>
    <dbReference type="NCBI Taxonomy" id="1754190"/>
    <lineage>
        <taxon>Eukaryota</taxon>
        <taxon>Fungi</taxon>
        <taxon>Fungi incertae sedis</taxon>
        <taxon>Chytridiomycota</taxon>
        <taxon>Chytridiomycota incertae sedis</taxon>
        <taxon>Neocallimastigomycetes</taxon>
        <taxon>Neocallimastigales</taxon>
        <taxon>Neocallimastigaceae</taxon>
        <taxon>Neocallimastix</taxon>
    </lineage>
</organism>
<dbReference type="PANTHER" id="PTHR12141">
    <property type="entry name" value="ARFAPTIN-RELATED"/>
    <property type="match status" value="1"/>
</dbReference>
<dbReference type="EMBL" id="MCOG01000120">
    <property type="protein sequence ID" value="ORY42437.1"/>
    <property type="molecule type" value="Genomic_DNA"/>
</dbReference>
<dbReference type="SUPFAM" id="SSF103657">
    <property type="entry name" value="BAR/IMD domain-like"/>
    <property type="match status" value="1"/>
</dbReference>
<evidence type="ECO:0000259" key="1">
    <source>
        <dbReference type="PROSITE" id="PS50870"/>
    </source>
</evidence>
<comment type="caution">
    <text evidence="2">The sequence shown here is derived from an EMBL/GenBank/DDBJ whole genome shotgun (WGS) entry which is preliminary data.</text>
</comment>
<proteinExistence type="predicted"/>
<dbReference type="AlphaFoldDB" id="A0A1Y2C6D8"/>
<evidence type="ECO:0000313" key="3">
    <source>
        <dbReference type="Proteomes" id="UP000193920"/>
    </source>
</evidence>
<sequence>MVESNNNRSSFIFRLACFNQAFKEQVNSQFGFFQPVKTVDPKVDTAIDKLNRLKKYIKQTEDNVKKMINGMKTTMNAQKQFAFVSKDAKLKGDEAILKQKLNLVSDSLSSSSKDIECLYLPAMENFHEWLKIFLDKAIRDAEDSVSNYNTVRTEMDTATDMIAQTKQRLSTEINGSQEYRRVTSILRGYEQTYKIKKAKYELLCEEVIQKIELLEAKRKADMPNYLQSVYDSMHIFYNQTVKNFPESGSSEMSIPTPSTISQ</sequence>
<feature type="domain" description="AH" evidence="1">
    <location>
        <begin position="38"/>
        <end position="249"/>
    </location>
</feature>
<dbReference type="GO" id="GO:0019904">
    <property type="term" value="F:protein domain specific binding"/>
    <property type="evidence" value="ECO:0007669"/>
    <property type="project" value="InterPro"/>
</dbReference>
<dbReference type="InterPro" id="IPR030798">
    <property type="entry name" value="Arfaptin_fam"/>
</dbReference>
<dbReference type="Gene3D" id="1.20.1270.60">
    <property type="entry name" value="Arfaptin homology (AH) domain/BAR domain"/>
    <property type="match status" value="1"/>
</dbReference>
<dbReference type="OrthoDB" id="5917245at2759"/>
<dbReference type="PROSITE" id="PS50870">
    <property type="entry name" value="AH"/>
    <property type="match status" value="1"/>
</dbReference>